<sequence length="300" mass="34810">MDNTHQLLIISGPTATGKTALAAKLAKKFNGELISADSRQIYQSLDIGTGKDHPRGVKLHLIDLIPPNLSFSVAQYRQFALSKIKDIHSRNKLPIIVGGTGQYLDSIINPRETFSIPPNHLLRFFLNRLPVSLLQKLYFLLDKNSFLKLNNSDRYNPHRLIRKIEIKLSNPKVKNPKPAITSYLHLSLTASNSYLYPRIDARVEKRLKIGLLDEIKKLLSLYKWSDPGLNTLAYQEFRPYFQKHSPIEESIQKWRFHEHAYARRQKTWFKKQKNIIFVDISQSKFDQKVTTLVSKWYNQS</sequence>
<evidence type="ECO:0000256" key="12">
    <source>
        <dbReference type="RuleBase" id="RU003784"/>
    </source>
</evidence>
<accession>A0A1F7SEW3</accession>
<feature type="binding site" evidence="10">
    <location>
        <begin position="14"/>
        <end position="19"/>
    </location>
    <ligand>
        <name>substrate</name>
    </ligand>
</feature>
<feature type="binding site" evidence="10">
    <location>
        <begin position="12"/>
        <end position="19"/>
    </location>
    <ligand>
        <name>ATP</name>
        <dbReference type="ChEBI" id="CHEBI:30616"/>
    </ligand>
</feature>
<keyword evidence="7 10" id="KW-0067">ATP-binding</keyword>
<gene>
    <name evidence="10" type="primary">miaA</name>
    <name evidence="14" type="ORF">A3K55_00585</name>
</gene>
<comment type="function">
    <text evidence="2 10 12">Catalyzes the transfer of a dimethylallyl group onto the adenine at position 37 in tRNAs that read codons beginning with uridine, leading to the formation of N6-(dimethylallyl)adenosine (i(6)A).</text>
</comment>
<dbReference type="Pfam" id="PF01715">
    <property type="entry name" value="IPPT"/>
    <property type="match status" value="1"/>
</dbReference>
<keyword evidence="4 10" id="KW-0808">Transferase</keyword>
<keyword evidence="5 10" id="KW-0819">tRNA processing</keyword>
<protein>
    <recommendedName>
        <fullName evidence="10">tRNA dimethylallyltransferase</fullName>
        <ecNumber evidence="10">2.5.1.75</ecNumber>
    </recommendedName>
    <alternativeName>
        <fullName evidence="10">Dimethylallyl diphosphate:tRNA dimethylallyltransferase</fullName>
        <shortName evidence="10">DMAPP:tRNA dimethylallyltransferase</shortName>
        <shortName evidence="10">DMATase</shortName>
    </alternativeName>
    <alternativeName>
        <fullName evidence="10">Isopentenyl-diphosphate:tRNA isopentenyltransferase</fullName>
        <shortName evidence="10">IPP transferase</shortName>
        <shortName evidence="10">IPPT</shortName>
        <shortName evidence="10">IPTase</shortName>
    </alternativeName>
</protein>
<dbReference type="InterPro" id="IPR039657">
    <property type="entry name" value="Dimethylallyltransferase"/>
</dbReference>
<organism evidence="14 15">
    <name type="scientific">Candidatus Shapirobacteria bacterium RBG_13_44_7</name>
    <dbReference type="NCBI Taxonomy" id="1802149"/>
    <lineage>
        <taxon>Bacteria</taxon>
        <taxon>Candidatus Shapironibacteriota</taxon>
    </lineage>
</organism>
<keyword evidence="6 10" id="KW-0547">Nucleotide-binding</keyword>
<feature type="region of interest" description="Interaction with substrate tRNA" evidence="10">
    <location>
        <begin position="37"/>
        <end position="40"/>
    </location>
</feature>
<feature type="site" description="Interaction with substrate tRNA" evidence="10">
    <location>
        <position position="100"/>
    </location>
</feature>
<evidence type="ECO:0000256" key="11">
    <source>
        <dbReference type="RuleBase" id="RU003783"/>
    </source>
</evidence>
<dbReference type="GO" id="GO:0052381">
    <property type="term" value="F:tRNA dimethylallyltransferase activity"/>
    <property type="evidence" value="ECO:0007669"/>
    <property type="project" value="UniProtKB-UniRule"/>
</dbReference>
<evidence type="ECO:0000256" key="9">
    <source>
        <dbReference type="ARBA" id="ARBA00049563"/>
    </source>
</evidence>
<dbReference type="SUPFAM" id="SSF52540">
    <property type="entry name" value="P-loop containing nucleoside triphosphate hydrolases"/>
    <property type="match status" value="2"/>
</dbReference>
<comment type="cofactor">
    <cofactor evidence="1 10">
        <name>Mg(2+)</name>
        <dbReference type="ChEBI" id="CHEBI:18420"/>
    </cofactor>
</comment>
<dbReference type="EMBL" id="MGDJ01000028">
    <property type="protein sequence ID" value="OGL52295.1"/>
    <property type="molecule type" value="Genomic_DNA"/>
</dbReference>
<proteinExistence type="inferred from homology"/>
<feature type="site" description="Interaction with substrate tRNA" evidence="10">
    <location>
        <position position="123"/>
    </location>
</feature>
<evidence type="ECO:0000256" key="13">
    <source>
        <dbReference type="RuleBase" id="RU003785"/>
    </source>
</evidence>
<dbReference type="EC" id="2.5.1.75" evidence="10"/>
<comment type="caution">
    <text evidence="10">Lacks conserved residue(s) required for the propagation of feature annotation.</text>
</comment>
<dbReference type="InterPro" id="IPR018022">
    <property type="entry name" value="IPT"/>
</dbReference>
<keyword evidence="8 10" id="KW-0460">Magnesium</keyword>
<evidence type="ECO:0000256" key="5">
    <source>
        <dbReference type="ARBA" id="ARBA00022694"/>
    </source>
</evidence>
<evidence type="ECO:0000256" key="2">
    <source>
        <dbReference type="ARBA" id="ARBA00003213"/>
    </source>
</evidence>
<dbReference type="AlphaFoldDB" id="A0A1F7SEW3"/>
<evidence type="ECO:0000256" key="1">
    <source>
        <dbReference type="ARBA" id="ARBA00001946"/>
    </source>
</evidence>
<evidence type="ECO:0000256" key="7">
    <source>
        <dbReference type="ARBA" id="ARBA00022840"/>
    </source>
</evidence>
<evidence type="ECO:0000256" key="4">
    <source>
        <dbReference type="ARBA" id="ARBA00022679"/>
    </source>
</evidence>
<evidence type="ECO:0000313" key="15">
    <source>
        <dbReference type="Proteomes" id="UP000185874"/>
    </source>
</evidence>
<evidence type="ECO:0000256" key="6">
    <source>
        <dbReference type="ARBA" id="ARBA00022741"/>
    </source>
</evidence>
<reference evidence="14 15" key="1">
    <citation type="journal article" date="2016" name="Nat. Commun.">
        <title>Thousands of microbial genomes shed light on interconnected biogeochemical processes in an aquifer system.</title>
        <authorList>
            <person name="Anantharaman K."/>
            <person name="Brown C.T."/>
            <person name="Hug L.A."/>
            <person name="Sharon I."/>
            <person name="Castelle C.J."/>
            <person name="Probst A.J."/>
            <person name="Thomas B.C."/>
            <person name="Singh A."/>
            <person name="Wilkins M.J."/>
            <person name="Karaoz U."/>
            <person name="Brodie E.L."/>
            <person name="Williams K.H."/>
            <person name="Hubbard S.S."/>
            <person name="Banfield J.F."/>
        </authorList>
    </citation>
    <scope>NUCLEOTIDE SEQUENCE [LARGE SCALE GENOMIC DNA]</scope>
</reference>
<dbReference type="Proteomes" id="UP000185874">
    <property type="component" value="Unassembled WGS sequence"/>
</dbReference>
<comment type="caution">
    <text evidence="14">The sequence shown here is derived from an EMBL/GenBank/DDBJ whole genome shotgun (WGS) entry which is preliminary data.</text>
</comment>
<comment type="similarity">
    <text evidence="3 10 13">Belongs to the IPP transferase family.</text>
</comment>
<dbReference type="HAMAP" id="MF_00185">
    <property type="entry name" value="IPP_trans"/>
    <property type="match status" value="1"/>
</dbReference>
<dbReference type="GO" id="GO:0005524">
    <property type="term" value="F:ATP binding"/>
    <property type="evidence" value="ECO:0007669"/>
    <property type="project" value="UniProtKB-UniRule"/>
</dbReference>
<dbReference type="InterPro" id="IPR027417">
    <property type="entry name" value="P-loop_NTPase"/>
</dbReference>
<dbReference type="GO" id="GO:0006400">
    <property type="term" value="P:tRNA modification"/>
    <property type="evidence" value="ECO:0007669"/>
    <property type="project" value="TreeGrafter"/>
</dbReference>
<evidence type="ECO:0000256" key="8">
    <source>
        <dbReference type="ARBA" id="ARBA00022842"/>
    </source>
</evidence>
<comment type="subunit">
    <text evidence="10">Monomer.</text>
</comment>
<name>A0A1F7SEW3_9BACT</name>
<dbReference type="PANTHER" id="PTHR11088">
    <property type="entry name" value="TRNA DIMETHYLALLYLTRANSFERASE"/>
    <property type="match status" value="1"/>
</dbReference>
<evidence type="ECO:0000313" key="14">
    <source>
        <dbReference type="EMBL" id="OGL52295.1"/>
    </source>
</evidence>
<dbReference type="Gene3D" id="3.40.50.300">
    <property type="entry name" value="P-loop containing nucleotide triphosphate hydrolases"/>
    <property type="match status" value="1"/>
</dbReference>
<evidence type="ECO:0000256" key="10">
    <source>
        <dbReference type="HAMAP-Rule" id="MF_00185"/>
    </source>
</evidence>
<dbReference type="PANTHER" id="PTHR11088:SF60">
    <property type="entry name" value="TRNA DIMETHYLALLYLTRANSFERASE"/>
    <property type="match status" value="1"/>
</dbReference>
<evidence type="ECO:0000256" key="3">
    <source>
        <dbReference type="ARBA" id="ARBA00005842"/>
    </source>
</evidence>
<comment type="catalytic activity">
    <reaction evidence="9 10 11">
        <text>adenosine(37) in tRNA + dimethylallyl diphosphate = N(6)-dimethylallyladenosine(37) in tRNA + diphosphate</text>
        <dbReference type="Rhea" id="RHEA:26482"/>
        <dbReference type="Rhea" id="RHEA-COMP:10162"/>
        <dbReference type="Rhea" id="RHEA-COMP:10375"/>
        <dbReference type="ChEBI" id="CHEBI:33019"/>
        <dbReference type="ChEBI" id="CHEBI:57623"/>
        <dbReference type="ChEBI" id="CHEBI:74411"/>
        <dbReference type="ChEBI" id="CHEBI:74415"/>
        <dbReference type="EC" id="2.5.1.75"/>
    </reaction>
</comment>
<dbReference type="NCBIfam" id="TIGR00174">
    <property type="entry name" value="miaA"/>
    <property type="match status" value="1"/>
</dbReference>